<dbReference type="CDD" id="cd02522">
    <property type="entry name" value="GT_2_like_a"/>
    <property type="match status" value="1"/>
</dbReference>
<comment type="caution">
    <text evidence="7">The sequence shown here is derived from an EMBL/GenBank/DDBJ whole genome shotgun (WGS) entry which is preliminary data.</text>
</comment>
<accession>A0A6N7LV48</accession>
<keyword evidence="5" id="KW-0472">Membrane</keyword>
<keyword evidence="2" id="KW-1003">Cell membrane</keyword>
<dbReference type="InterPro" id="IPR026461">
    <property type="entry name" value="Trfase_2_rSAM/seldom_assoc"/>
</dbReference>
<dbReference type="PANTHER" id="PTHR43646:SF2">
    <property type="entry name" value="GLYCOSYLTRANSFERASE 2-LIKE DOMAIN-CONTAINING PROTEIN"/>
    <property type="match status" value="1"/>
</dbReference>
<evidence type="ECO:0000256" key="3">
    <source>
        <dbReference type="ARBA" id="ARBA00022676"/>
    </source>
</evidence>
<dbReference type="PANTHER" id="PTHR43646">
    <property type="entry name" value="GLYCOSYLTRANSFERASE"/>
    <property type="match status" value="1"/>
</dbReference>
<dbReference type="Gene3D" id="3.90.550.10">
    <property type="entry name" value="Spore Coat Polysaccharide Biosynthesis Protein SpsA, Chain A"/>
    <property type="match status" value="1"/>
</dbReference>
<proteinExistence type="predicted"/>
<dbReference type="InterPro" id="IPR029044">
    <property type="entry name" value="Nucleotide-diphossugar_trans"/>
</dbReference>
<evidence type="ECO:0000259" key="6">
    <source>
        <dbReference type="Pfam" id="PF00535"/>
    </source>
</evidence>
<dbReference type="EMBL" id="WIRE01000001">
    <property type="protein sequence ID" value="MQX53266.1"/>
    <property type="molecule type" value="Genomic_DNA"/>
</dbReference>
<keyword evidence="8" id="KW-1185">Reference proteome</keyword>
<evidence type="ECO:0000313" key="7">
    <source>
        <dbReference type="EMBL" id="MQX53266.1"/>
    </source>
</evidence>
<dbReference type="RefSeq" id="WP_328594416.1">
    <property type="nucleotide sequence ID" value="NZ_WIRE01000001.1"/>
</dbReference>
<evidence type="ECO:0000256" key="2">
    <source>
        <dbReference type="ARBA" id="ARBA00022475"/>
    </source>
</evidence>
<evidence type="ECO:0000256" key="5">
    <source>
        <dbReference type="ARBA" id="ARBA00023136"/>
    </source>
</evidence>
<gene>
    <name evidence="7" type="ORF">GFN93_08390</name>
</gene>
<dbReference type="AlphaFoldDB" id="A0A6N7LV48"/>
<reference evidence="7 8" key="1">
    <citation type="submission" date="2019-10" db="EMBL/GenBank/DDBJ databases">
        <title>Alcanivorax sp.PA15-N-34 draft genome sequence.</title>
        <authorList>
            <person name="Liao X."/>
            <person name="Shao Z."/>
        </authorList>
    </citation>
    <scope>NUCLEOTIDE SEQUENCE [LARGE SCALE GENOMIC DNA]</scope>
    <source>
        <strain evidence="7 8">PA15-N-34</strain>
    </source>
</reference>
<name>A0A6N7LV48_9GAMM</name>
<keyword evidence="3" id="KW-0328">Glycosyltransferase</keyword>
<comment type="subcellular location">
    <subcellularLocation>
        <location evidence="1">Cell membrane</location>
    </subcellularLocation>
</comment>
<sequence>MTTVSVIVPVLNEAHQLADVLASVRRALKDVDELIVVDGGSTDGSADIATRFASVVLHSPPGRAVQMNAGAEAANGNWLWFVHADSELLPSHRKALESLPANARWGRFDVRLSGQQFMFTIIAGLMNIRSRLTGIATGDQGIFVRHDVFQALGGFPSQPLMEDIALSTALRKQARPCCLRPRLVTSSRRWQQRGVWTTVWLMWRLRWRYWRGEDPSRLHQDYYGR</sequence>
<organism evidence="7 8">
    <name type="scientific">Alcanivorax sediminis</name>
    <dbReference type="NCBI Taxonomy" id="2663008"/>
    <lineage>
        <taxon>Bacteria</taxon>
        <taxon>Pseudomonadati</taxon>
        <taxon>Pseudomonadota</taxon>
        <taxon>Gammaproteobacteria</taxon>
        <taxon>Oceanospirillales</taxon>
        <taxon>Alcanivoracaceae</taxon>
        <taxon>Alcanivorax</taxon>
    </lineage>
</organism>
<evidence type="ECO:0000256" key="4">
    <source>
        <dbReference type="ARBA" id="ARBA00022679"/>
    </source>
</evidence>
<protein>
    <submittedName>
        <fullName evidence="7">Glycosyltransferase</fullName>
    </submittedName>
</protein>
<dbReference type="GO" id="GO:0016757">
    <property type="term" value="F:glycosyltransferase activity"/>
    <property type="evidence" value="ECO:0007669"/>
    <property type="project" value="UniProtKB-KW"/>
</dbReference>
<dbReference type="InterPro" id="IPR001173">
    <property type="entry name" value="Glyco_trans_2-like"/>
</dbReference>
<dbReference type="Pfam" id="PF00535">
    <property type="entry name" value="Glycos_transf_2"/>
    <property type="match status" value="1"/>
</dbReference>
<evidence type="ECO:0000256" key="1">
    <source>
        <dbReference type="ARBA" id="ARBA00004236"/>
    </source>
</evidence>
<feature type="domain" description="Glycosyltransferase 2-like" evidence="6">
    <location>
        <begin position="5"/>
        <end position="92"/>
    </location>
</feature>
<dbReference type="SUPFAM" id="SSF53448">
    <property type="entry name" value="Nucleotide-diphospho-sugar transferases"/>
    <property type="match status" value="1"/>
</dbReference>
<dbReference type="Proteomes" id="UP000469421">
    <property type="component" value="Unassembled WGS sequence"/>
</dbReference>
<keyword evidence="4 7" id="KW-0808">Transferase</keyword>
<evidence type="ECO:0000313" key="8">
    <source>
        <dbReference type="Proteomes" id="UP000469421"/>
    </source>
</evidence>
<dbReference type="GO" id="GO:0005886">
    <property type="term" value="C:plasma membrane"/>
    <property type="evidence" value="ECO:0007669"/>
    <property type="project" value="UniProtKB-SubCell"/>
</dbReference>
<dbReference type="NCBIfam" id="TIGR04283">
    <property type="entry name" value="glyco_like_mftF"/>
    <property type="match status" value="1"/>
</dbReference>